<feature type="domain" description="Thioredoxin-like fold" evidence="2">
    <location>
        <begin position="57"/>
        <end position="242"/>
    </location>
</feature>
<organism evidence="3 4">
    <name type="scientific">Altererythrobacter arenosus</name>
    <dbReference type="NCBI Taxonomy" id="3032592"/>
    <lineage>
        <taxon>Bacteria</taxon>
        <taxon>Pseudomonadati</taxon>
        <taxon>Pseudomonadota</taxon>
        <taxon>Alphaproteobacteria</taxon>
        <taxon>Sphingomonadales</taxon>
        <taxon>Erythrobacteraceae</taxon>
        <taxon>Altererythrobacter</taxon>
    </lineage>
</organism>
<evidence type="ECO:0000313" key="4">
    <source>
        <dbReference type="Proteomes" id="UP001215827"/>
    </source>
</evidence>
<proteinExistence type="predicted"/>
<dbReference type="RefSeq" id="WP_278015314.1">
    <property type="nucleotide sequence ID" value="NZ_CP121106.1"/>
</dbReference>
<dbReference type="PROSITE" id="PS51257">
    <property type="entry name" value="PROKAR_LIPOPROTEIN"/>
    <property type="match status" value="1"/>
</dbReference>
<reference evidence="3 4" key="1">
    <citation type="submission" date="2023-03" db="EMBL/GenBank/DDBJ databases">
        <title>Altererythrobacter sp. CAU 1644 isolated from sand.</title>
        <authorList>
            <person name="Kim W."/>
        </authorList>
    </citation>
    <scope>NUCLEOTIDE SEQUENCE [LARGE SCALE GENOMIC DNA]</scope>
    <source>
        <strain evidence="3 4">CAU 1644</strain>
    </source>
</reference>
<feature type="signal peptide" evidence="1">
    <location>
        <begin position="1"/>
        <end position="21"/>
    </location>
</feature>
<keyword evidence="4" id="KW-1185">Reference proteome</keyword>
<dbReference type="InterPro" id="IPR036249">
    <property type="entry name" value="Thioredoxin-like_sf"/>
</dbReference>
<sequence length="248" mass="26421">MTKLRKIALTAFTAPLALALAACSSEEEAGPVQGEPIAAIPAPEGQQWVDTVTVTDKGGYALGNPEAPIRLVEYGSLTCPGCAAFSAASARPIEEYVNSGRVNFEFRSFVIHGPIDLALTALVSCASPETVHPLSEQVWSNLGEIQQRAYADQAAMEQALSLPEDQRFVAFGEVTGLYDFFSARGLSEAQARACLADFDNLTRLAKFSQGYAQEDGITGTPTFTLNGSRLTETGWPDVEAALQRAGAR</sequence>
<dbReference type="SUPFAM" id="SSF52833">
    <property type="entry name" value="Thioredoxin-like"/>
    <property type="match status" value="1"/>
</dbReference>
<dbReference type="InterPro" id="IPR012336">
    <property type="entry name" value="Thioredoxin-like_fold"/>
</dbReference>
<dbReference type="Gene3D" id="1.10.40.110">
    <property type="match status" value="1"/>
</dbReference>
<dbReference type="Pfam" id="PF13462">
    <property type="entry name" value="Thioredoxin_4"/>
    <property type="match status" value="1"/>
</dbReference>
<keyword evidence="1" id="KW-0732">Signal</keyword>
<evidence type="ECO:0000313" key="3">
    <source>
        <dbReference type="EMBL" id="WFL76549.1"/>
    </source>
</evidence>
<dbReference type="EMBL" id="CP121106">
    <property type="protein sequence ID" value="WFL76549.1"/>
    <property type="molecule type" value="Genomic_DNA"/>
</dbReference>
<accession>A0ABY8FWZ9</accession>
<dbReference type="Proteomes" id="UP001215827">
    <property type="component" value="Chromosome"/>
</dbReference>
<evidence type="ECO:0000256" key="1">
    <source>
        <dbReference type="SAM" id="SignalP"/>
    </source>
</evidence>
<feature type="chain" id="PRO_5047195089" evidence="1">
    <location>
        <begin position="22"/>
        <end position="248"/>
    </location>
</feature>
<gene>
    <name evidence="3" type="ORF">P7228_11140</name>
</gene>
<evidence type="ECO:0000259" key="2">
    <source>
        <dbReference type="Pfam" id="PF13462"/>
    </source>
</evidence>
<name>A0ABY8FWZ9_9SPHN</name>
<protein>
    <submittedName>
        <fullName evidence="3">Thioredoxin domain-containing protein</fullName>
    </submittedName>
</protein>
<dbReference type="Gene3D" id="3.40.30.10">
    <property type="entry name" value="Glutaredoxin"/>
    <property type="match status" value="1"/>
</dbReference>